<keyword evidence="3" id="KW-1185">Reference proteome</keyword>
<gene>
    <name evidence="2" type="ORF">I3J27_07830</name>
</gene>
<keyword evidence="2" id="KW-0489">Methyltransferase</keyword>
<proteinExistence type="predicted"/>
<dbReference type="GO" id="GO:0008168">
    <property type="term" value="F:methyltransferase activity"/>
    <property type="evidence" value="ECO:0007669"/>
    <property type="project" value="UniProtKB-KW"/>
</dbReference>
<dbReference type="InterPro" id="IPR013216">
    <property type="entry name" value="Methyltransf_11"/>
</dbReference>
<dbReference type="RefSeq" id="WP_270167411.1">
    <property type="nucleotide sequence ID" value="NZ_CP089391.1"/>
</dbReference>
<name>A0ABY7MRR4_9BRAD</name>
<dbReference type="SUPFAM" id="SSF53335">
    <property type="entry name" value="S-adenosyl-L-methionine-dependent methyltransferases"/>
    <property type="match status" value="1"/>
</dbReference>
<evidence type="ECO:0000313" key="3">
    <source>
        <dbReference type="Proteomes" id="UP001179614"/>
    </source>
</evidence>
<dbReference type="Gene3D" id="3.40.50.150">
    <property type="entry name" value="Vaccinia Virus protein VP39"/>
    <property type="match status" value="1"/>
</dbReference>
<dbReference type="GO" id="GO:0032259">
    <property type="term" value="P:methylation"/>
    <property type="evidence" value="ECO:0007669"/>
    <property type="project" value="UniProtKB-KW"/>
</dbReference>
<sequence length="230" mass="25831">MPSTLRQTIGRLPVLGSFAKHVYRAVVARNFSSQGYWEQRYALGGNSGAGSYGRLAQFKAQTINEFVANRGVQTVIEFGSGDGAQLELAQYPAYTGIDISGSAIEACRTKFKQDSSKRFLLASTREAQDARAELALSLDVIYHLIEDAVYDEYMTCLIAAAEKYVCIYSSNVIKTAPALHVRHRIFTDWMAKNAPSWRLISKVDNPFPEDPRDPQGTSWADFYFFERHQH</sequence>
<dbReference type="Proteomes" id="UP001179614">
    <property type="component" value="Chromosome"/>
</dbReference>
<keyword evidence="2" id="KW-0808">Transferase</keyword>
<reference evidence="2" key="1">
    <citation type="submission" date="2021-12" db="EMBL/GenBank/DDBJ databases">
        <title>Bradyrhizobium xenonodulans sp. nov.</title>
        <authorList>
            <person name="Claassens R."/>
            <person name="Venter S.N."/>
            <person name="Beukes C.W."/>
            <person name="Stepkowski T."/>
            <person name="Steenkamp E.T."/>
        </authorList>
    </citation>
    <scope>NUCLEOTIDE SEQUENCE</scope>
    <source>
        <strain evidence="2">14AB</strain>
    </source>
</reference>
<evidence type="ECO:0000313" key="2">
    <source>
        <dbReference type="EMBL" id="WBL80321.1"/>
    </source>
</evidence>
<dbReference type="EMBL" id="CP089391">
    <property type="protein sequence ID" value="WBL80321.1"/>
    <property type="molecule type" value="Genomic_DNA"/>
</dbReference>
<evidence type="ECO:0000259" key="1">
    <source>
        <dbReference type="Pfam" id="PF08241"/>
    </source>
</evidence>
<accession>A0ABY7MRR4</accession>
<dbReference type="Pfam" id="PF08241">
    <property type="entry name" value="Methyltransf_11"/>
    <property type="match status" value="1"/>
</dbReference>
<organism evidence="2 3">
    <name type="scientific">Bradyrhizobium xenonodulans</name>
    <dbReference type="NCBI Taxonomy" id="2736875"/>
    <lineage>
        <taxon>Bacteria</taxon>
        <taxon>Pseudomonadati</taxon>
        <taxon>Pseudomonadota</taxon>
        <taxon>Alphaproteobacteria</taxon>
        <taxon>Hyphomicrobiales</taxon>
        <taxon>Nitrobacteraceae</taxon>
        <taxon>Bradyrhizobium</taxon>
    </lineage>
</organism>
<feature type="domain" description="Methyltransferase type 11" evidence="1">
    <location>
        <begin position="77"/>
        <end position="147"/>
    </location>
</feature>
<dbReference type="InterPro" id="IPR029063">
    <property type="entry name" value="SAM-dependent_MTases_sf"/>
</dbReference>
<protein>
    <submittedName>
        <fullName evidence="2">Class I SAM-dependent methyltransferase</fullName>
    </submittedName>
</protein>